<dbReference type="SUPFAM" id="SSF53613">
    <property type="entry name" value="Ribokinase-like"/>
    <property type="match status" value="1"/>
</dbReference>
<feature type="domain" description="Pyridoxamine kinase/Phosphomethylpyrimidine kinase" evidence="2">
    <location>
        <begin position="1"/>
        <end position="254"/>
    </location>
</feature>
<dbReference type="FunFam" id="1.20.910.10:FF:000003">
    <property type="entry name" value="Hydroxymethylpyrimidine/phosphomethylpyrimidine kinase THI20"/>
    <property type="match status" value="1"/>
</dbReference>
<dbReference type="Pfam" id="PF03070">
    <property type="entry name" value="TENA_THI-4"/>
    <property type="match status" value="1"/>
</dbReference>
<dbReference type="InterPro" id="IPR004305">
    <property type="entry name" value="Thiaminase-2/PQQC"/>
</dbReference>
<gene>
    <name evidence="3" type="ORF">G7K_6596-t1</name>
</gene>
<dbReference type="AlphaFoldDB" id="A0A0E9NRN0"/>
<reference evidence="3 4" key="2">
    <citation type="journal article" date="2014" name="J. Gen. Appl. Microbiol.">
        <title>The early diverging ascomycetous budding yeast Saitoella complicata has three histone deacetylases belonging to the Clr6, Hos2, and Rpd3 lineages.</title>
        <authorList>
            <person name="Nishida H."/>
            <person name="Matsumoto T."/>
            <person name="Kondo S."/>
            <person name="Hamamoto M."/>
            <person name="Yoshikawa H."/>
        </authorList>
    </citation>
    <scope>NUCLEOTIDE SEQUENCE [LARGE SCALE GENOMIC DNA]</scope>
    <source>
        <strain evidence="3 4">NRRL Y-17804</strain>
    </source>
</reference>
<sequence>MEAHKVYGMSAITAVTSQNTLGVDGVQVMSPDFVSKQIEAVISDLGVDVIKTGMLATQEIVSCVAAQIKKHGVEKTVVDPVMIATSGSSLLDEKAHSAYIRELLPLAYVLTPNVPEAIQLVAAAEGKQREEIEANTLDDMRNLARRLHKLGPKNVLVKGGHLPFTKDCQPASSEEEKEIVVDVLFDGEQFYEVETPYSFSKNTHGTGCSLASAIASNLALSHPVPDAVRHAVYYVEGSINHSYPELGQGHGPLNHAFNTQRVPFVKGRFLYWLLEHPRVKGVWREYTHHEFVEQLGKGTLPIECFKYYLQQDYLYLVQFARANALAAYKATNMPDITASAEIILHIAKEMELHISYCAEFGLSRDDLENGKESMQTLAYSRYILDIGTSQSWLALQVALAACLHGYHHIAARLHASPSTVRGSANPYWKWIENYVAEDYVQAVERGRELLERHVWAEGTTGIEGLVEIFGRATELEAGFWGMGLAGPPGWKSGEEEKQLEN</sequence>
<proteinExistence type="predicted"/>
<comment type="caution">
    <text evidence="3">The sequence shown here is derived from an EMBL/GenBank/DDBJ whole genome shotgun (WGS) entry which is preliminary data.</text>
</comment>
<dbReference type="EMBL" id="BACD03000072">
    <property type="protein sequence ID" value="GAO52522.1"/>
    <property type="molecule type" value="Genomic_DNA"/>
</dbReference>
<evidence type="ECO:0000259" key="1">
    <source>
        <dbReference type="Pfam" id="PF03070"/>
    </source>
</evidence>
<dbReference type="GO" id="GO:0005829">
    <property type="term" value="C:cytosol"/>
    <property type="evidence" value="ECO:0007669"/>
    <property type="project" value="TreeGrafter"/>
</dbReference>
<name>A0A0E9NRN0_SAICN</name>
<dbReference type="NCBIfam" id="TIGR00097">
    <property type="entry name" value="HMP-P_kinase"/>
    <property type="match status" value="1"/>
</dbReference>
<dbReference type="GO" id="GO:0050334">
    <property type="term" value="F:thiaminase activity"/>
    <property type="evidence" value="ECO:0007669"/>
    <property type="project" value="InterPro"/>
</dbReference>
<dbReference type="Gene3D" id="3.40.1190.20">
    <property type="match status" value="1"/>
</dbReference>
<organism evidence="3 4">
    <name type="scientific">Saitoella complicata (strain BCRC 22490 / CBS 7301 / JCM 7358 / NBRC 10748 / NRRL Y-17804)</name>
    <dbReference type="NCBI Taxonomy" id="698492"/>
    <lineage>
        <taxon>Eukaryota</taxon>
        <taxon>Fungi</taxon>
        <taxon>Dikarya</taxon>
        <taxon>Ascomycota</taxon>
        <taxon>Taphrinomycotina</taxon>
        <taxon>Taphrinomycotina incertae sedis</taxon>
        <taxon>Saitoella</taxon>
    </lineage>
</organism>
<dbReference type="CDD" id="cd19367">
    <property type="entry name" value="TenA_C_ScTHI20-like"/>
    <property type="match status" value="1"/>
</dbReference>
<dbReference type="InterPro" id="IPR016084">
    <property type="entry name" value="Haem_Oase-like_multi-hlx"/>
</dbReference>
<dbReference type="InterPro" id="IPR013749">
    <property type="entry name" value="PM/HMP-P_kinase-1"/>
</dbReference>
<accession>A0A0E9NRN0</accession>
<dbReference type="OMA" id="FWEMFPY"/>
<dbReference type="STRING" id="698492.A0A0E9NRN0"/>
<dbReference type="GO" id="GO:0008902">
    <property type="term" value="F:hydroxymethylpyrimidine kinase activity"/>
    <property type="evidence" value="ECO:0007669"/>
    <property type="project" value="TreeGrafter"/>
</dbReference>
<dbReference type="NCBIfam" id="TIGR04306">
    <property type="entry name" value="salvage_TenA"/>
    <property type="match status" value="1"/>
</dbReference>
<feature type="domain" description="Thiaminase-2/PQQC" evidence="1">
    <location>
        <begin position="276"/>
        <end position="484"/>
    </location>
</feature>
<dbReference type="Pfam" id="PF08543">
    <property type="entry name" value="Phos_pyr_kin"/>
    <property type="match status" value="1"/>
</dbReference>
<dbReference type="InterPro" id="IPR029056">
    <property type="entry name" value="Ribokinase-like"/>
</dbReference>
<protein>
    <recommendedName>
        <fullName evidence="5">Pyridoxamine kinase/Phosphomethylpyrimidine kinase domain-containing protein</fullName>
    </recommendedName>
</protein>
<dbReference type="Gene3D" id="1.20.910.10">
    <property type="entry name" value="Heme oxygenase-like"/>
    <property type="match status" value="1"/>
</dbReference>
<dbReference type="InterPro" id="IPR004399">
    <property type="entry name" value="HMP/HMP-P_kinase_dom"/>
</dbReference>
<evidence type="ECO:0008006" key="5">
    <source>
        <dbReference type="Google" id="ProtNLM"/>
    </source>
</evidence>
<dbReference type="GO" id="GO:0008972">
    <property type="term" value="F:phosphomethylpyrimidine kinase activity"/>
    <property type="evidence" value="ECO:0007669"/>
    <property type="project" value="InterPro"/>
</dbReference>
<dbReference type="CDD" id="cd01169">
    <property type="entry name" value="HMPP_kinase"/>
    <property type="match status" value="1"/>
</dbReference>
<evidence type="ECO:0000313" key="4">
    <source>
        <dbReference type="Proteomes" id="UP000033140"/>
    </source>
</evidence>
<evidence type="ECO:0000259" key="2">
    <source>
        <dbReference type="Pfam" id="PF08543"/>
    </source>
</evidence>
<keyword evidence="4" id="KW-1185">Reference proteome</keyword>
<evidence type="ECO:0000313" key="3">
    <source>
        <dbReference type="EMBL" id="GAO52522.1"/>
    </source>
</evidence>
<dbReference type="PANTHER" id="PTHR20858:SF17">
    <property type="entry name" value="HYDROXYMETHYLPYRIMIDINE_PHOSPHOMETHYLPYRIMIDINE KINASE THI20-RELATED"/>
    <property type="match status" value="1"/>
</dbReference>
<dbReference type="GO" id="GO:0009228">
    <property type="term" value="P:thiamine biosynthetic process"/>
    <property type="evidence" value="ECO:0007669"/>
    <property type="project" value="InterPro"/>
</dbReference>
<dbReference type="Proteomes" id="UP000033140">
    <property type="component" value="Unassembled WGS sequence"/>
</dbReference>
<dbReference type="SUPFAM" id="SSF48613">
    <property type="entry name" value="Heme oxygenase-like"/>
    <property type="match status" value="1"/>
</dbReference>
<reference evidence="3 4" key="3">
    <citation type="journal article" date="2015" name="Genome Announc.">
        <title>Draft Genome Sequence of the Archiascomycetous Yeast Saitoella complicata.</title>
        <authorList>
            <person name="Yamauchi K."/>
            <person name="Kondo S."/>
            <person name="Hamamoto M."/>
            <person name="Takahashi Y."/>
            <person name="Ogura Y."/>
            <person name="Hayashi T."/>
            <person name="Nishida H."/>
        </authorList>
    </citation>
    <scope>NUCLEOTIDE SEQUENCE [LARGE SCALE GENOMIC DNA]</scope>
    <source>
        <strain evidence="3 4">NRRL Y-17804</strain>
    </source>
</reference>
<reference evidence="3 4" key="1">
    <citation type="journal article" date="2011" name="J. Gen. Appl. Microbiol.">
        <title>Draft genome sequencing of the enigmatic yeast Saitoella complicata.</title>
        <authorList>
            <person name="Nishida H."/>
            <person name="Hamamoto M."/>
            <person name="Sugiyama J."/>
        </authorList>
    </citation>
    <scope>NUCLEOTIDE SEQUENCE [LARGE SCALE GENOMIC DNA]</scope>
    <source>
        <strain evidence="3 4">NRRL Y-17804</strain>
    </source>
</reference>
<dbReference type="InterPro" id="IPR027574">
    <property type="entry name" value="Thiaminase_II"/>
</dbReference>
<dbReference type="PANTHER" id="PTHR20858">
    <property type="entry name" value="PHOSPHOMETHYLPYRIMIDINE KINASE"/>
    <property type="match status" value="1"/>
</dbReference>